<dbReference type="SUPFAM" id="SSF53098">
    <property type="entry name" value="Ribonuclease H-like"/>
    <property type="match status" value="1"/>
</dbReference>
<evidence type="ECO:0000313" key="3">
    <source>
        <dbReference type="Proteomes" id="UP000472263"/>
    </source>
</evidence>
<organism evidence="2 3">
    <name type="scientific">Myripristis murdjan</name>
    <name type="common">pinecone soldierfish</name>
    <dbReference type="NCBI Taxonomy" id="586833"/>
    <lineage>
        <taxon>Eukaryota</taxon>
        <taxon>Metazoa</taxon>
        <taxon>Chordata</taxon>
        <taxon>Craniata</taxon>
        <taxon>Vertebrata</taxon>
        <taxon>Euteleostomi</taxon>
        <taxon>Actinopterygii</taxon>
        <taxon>Neopterygii</taxon>
        <taxon>Teleostei</taxon>
        <taxon>Neoteleostei</taxon>
        <taxon>Acanthomorphata</taxon>
        <taxon>Holocentriformes</taxon>
        <taxon>Holocentridae</taxon>
        <taxon>Myripristis</taxon>
    </lineage>
</organism>
<name>A0A667XAV2_9TELE</name>
<reference evidence="2" key="2">
    <citation type="submission" date="2025-08" db="UniProtKB">
        <authorList>
            <consortium name="Ensembl"/>
        </authorList>
    </citation>
    <scope>IDENTIFICATION</scope>
</reference>
<dbReference type="PROSITE" id="PS00028">
    <property type="entry name" value="ZINC_FINGER_C2H2_1"/>
    <property type="match status" value="1"/>
</dbReference>
<dbReference type="PANTHER" id="PTHR45913">
    <property type="entry name" value="EPM2A-INTERACTING PROTEIN 1"/>
    <property type="match status" value="1"/>
</dbReference>
<dbReference type="AlphaFoldDB" id="A0A667XAV2"/>
<dbReference type="PANTHER" id="PTHR45913:SF19">
    <property type="entry name" value="LOW QUALITY PROTEIN: ZINC FINGER BED DOMAIN-CONTAINING PROTEIN 5-LIKE"/>
    <property type="match status" value="1"/>
</dbReference>
<feature type="domain" description="C2H2-type" evidence="1">
    <location>
        <begin position="27"/>
        <end position="47"/>
    </location>
</feature>
<dbReference type="Ensembl" id="ENSMMDT00005012731.1">
    <property type="protein sequence ID" value="ENSMMDP00005012367.1"/>
    <property type="gene ID" value="ENSMMDG00005006527.1"/>
</dbReference>
<proteinExistence type="predicted"/>
<reference evidence="2" key="1">
    <citation type="submission" date="2019-06" db="EMBL/GenBank/DDBJ databases">
        <authorList>
            <consortium name="Wellcome Sanger Institute Data Sharing"/>
        </authorList>
    </citation>
    <scope>NUCLEOTIDE SEQUENCE [LARGE SCALE GENOMIC DNA]</scope>
</reference>
<sequence>LKKRLYKEEYMMYGFTSTDSDPQQPLCFLCGEVLSNHAMKPAHMQRHQSTRHQSSVGKTADFFTSKLSEFRGAQNHMCAASQTSATALHASYQVALLVAKAKKPYTIAEELIAPAAAALAEIMVDKKAADAVRSVPLSNDTICHRVDEMASDIAQQVTDKLKRAGSFAVQLDESTDVNGEAQLVMFARFKDDTVDDIVEHIVFCKPLAEKTTGEDIFNLIDCFFTEHELDWKLCSHVCTDGAASMTGRHRGLVSRIRQVNPDIQSMHCIIHREALASKRTSPELDSVLTDAVKVINFIKSQPLNARLFHKLCDETGSDHHQLEQVCNFLSEHGHPLAAKLEDQTWLAHLAYLADVFGRLNELNTSLQGNDKTVLQMYDKVSAFMRKTDLWLRRYR</sequence>
<protein>
    <recommendedName>
        <fullName evidence="1">C2H2-type domain-containing protein</fullName>
    </recommendedName>
</protein>
<dbReference type="GeneTree" id="ENSGT00940000160436"/>
<evidence type="ECO:0000313" key="2">
    <source>
        <dbReference type="Ensembl" id="ENSMMDP00005012367.1"/>
    </source>
</evidence>
<dbReference type="Proteomes" id="UP000472263">
    <property type="component" value="Chromosome 13"/>
</dbReference>
<dbReference type="InterPro" id="IPR012337">
    <property type="entry name" value="RNaseH-like_sf"/>
</dbReference>
<dbReference type="InParanoid" id="A0A667XAV2"/>
<dbReference type="InterPro" id="IPR013087">
    <property type="entry name" value="Znf_C2H2_type"/>
</dbReference>
<reference evidence="2" key="3">
    <citation type="submission" date="2025-09" db="UniProtKB">
        <authorList>
            <consortium name="Ensembl"/>
        </authorList>
    </citation>
    <scope>IDENTIFICATION</scope>
</reference>
<accession>A0A667XAV2</accession>
<evidence type="ECO:0000259" key="1">
    <source>
        <dbReference type="PROSITE" id="PS00028"/>
    </source>
</evidence>
<keyword evidence="3" id="KW-1185">Reference proteome</keyword>